<keyword evidence="3" id="KW-1185">Reference proteome</keyword>
<dbReference type="InterPro" id="IPR005303">
    <property type="entry name" value="MOCOS_middle"/>
</dbReference>
<proteinExistence type="predicted"/>
<dbReference type="SUPFAM" id="SSF141673">
    <property type="entry name" value="MOSC N-terminal domain-like"/>
    <property type="match status" value="1"/>
</dbReference>
<feature type="domain" description="MOSC" evidence="1">
    <location>
        <begin position="139"/>
        <end position="296"/>
    </location>
</feature>
<dbReference type="EMBL" id="JAUZEE010000012">
    <property type="protein sequence ID" value="MDP4302568.1"/>
    <property type="molecule type" value="Genomic_DNA"/>
</dbReference>
<dbReference type="Proteomes" id="UP001235760">
    <property type="component" value="Unassembled WGS sequence"/>
</dbReference>
<dbReference type="InterPro" id="IPR005302">
    <property type="entry name" value="MoCF_Sase_C"/>
</dbReference>
<dbReference type="InterPro" id="IPR011037">
    <property type="entry name" value="Pyrv_Knase-like_insert_dom_sf"/>
</dbReference>
<dbReference type="PANTHER" id="PTHR14237:SF19">
    <property type="entry name" value="MITOCHONDRIAL AMIDOXIME REDUCING COMPONENT 1"/>
    <property type="match status" value="1"/>
</dbReference>
<comment type="caution">
    <text evidence="2">The sequence shown here is derived from an EMBL/GenBank/DDBJ whole genome shotgun (WGS) entry which is preliminary data.</text>
</comment>
<organism evidence="2 3">
    <name type="scientific">Leptothrix discophora</name>
    <dbReference type="NCBI Taxonomy" id="89"/>
    <lineage>
        <taxon>Bacteria</taxon>
        <taxon>Pseudomonadati</taxon>
        <taxon>Pseudomonadota</taxon>
        <taxon>Betaproteobacteria</taxon>
        <taxon>Burkholderiales</taxon>
        <taxon>Sphaerotilaceae</taxon>
        <taxon>Leptothrix</taxon>
    </lineage>
</organism>
<evidence type="ECO:0000313" key="2">
    <source>
        <dbReference type="EMBL" id="MDP4302568.1"/>
    </source>
</evidence>
<dbReference type="PROSITE" id="PS51340">
    <property type="entry name" value="MOSC"/>
    <property type="match status" value="1"/>
</dbReference>
<reference evidence="2 3" key="1">
    <citation type="submission" date="2023-08" db="EMBL/GenBank/DDBJ databases">
        <authorList>
            <person name="Roldan D.M."/>
            <person name="Menes R.J."/>
        </authorList>
    </citation>
    <scope>NUCLEOTIDE SEQUENCE [LARGE SCALE GENOMIC DNA]</scope>
    <source>
        <strain evidence="2 3">CCM 2812</strain>
    </source>
</reference>
<dbReference type="Pfam" id="PF03473">
    <property type="entry name" value="MOSC"/>
    <property type="match status" value="1"/>
</dbReference>
<dbReference type="PANTHER" id="PTHR14237">
    <property type="entry name" value="MOLYBDOPTERIN COFACTOR SULFURASE MOSC"/>
    <property type="match status" value="1"/>
</dbReference>
<sequence>MQNDLPDADLARATDDGSSAARIAGLHVHPLKSGAALSFDAVRLSPTGFENDRRWMLVDPSGEFFSQREHPRMALLRAVVEAGRLHLAAPGLPPLSVPVDPPLARGVPVRVWNDAFDALPVDPAADRWCSDFLGEPARLVVTHPAMHRPSNRQRTGDIEALNGFADGYPILVLSTGSLAELNRRLAGQGKPAVAMARFRPNLVLDGLDAHAEDHLDELHIPTDDGPVVLRLVKPCPRCPMPDVDPATGLRGDEPGPTLANYRADPRLDGAITFGMNAVIVEGIGRMLRVGQAVRGTVRF</sequence>
<dbReference type="SUPFAM" id="SSF50800">
    <property type="entry name" value="PK beta-barrel domain-like"/>
    <property type="match status" value="1"/>
</dbReference>
<dbReference type="Pfam" id="PF03476">
    <property type="entry name" value="MOSC_N"/>
    <property type="match status" value="1"/>
</dbReference>
<gene>
    <name evidence="2" type="ORF">Q8X39_18165</name>
</gene>
<name>A0ABT9G8P7_LEPDI</name>
<evidence type="ECO:0000313" key="3">
    <source>
        <dbReference type="Proteomes" id="UP001235760"/>
    </source>
</evidence>
<accession>A0ABT9G8P7</accession>
<evidence type="ECO:0000259" key="1">
    <source>
        <dbReference type="PROSITE" id="PS51340"/>
    </source>
</evidence>
<dbReference type="RefSeq" id="WP_305751107.1">
    <property type="nucleotide sequence ID" value="NZ_JAUZEE010000012.1"/>
</dbReference>
<protein>
    <submittedName>
        <fullName evidence="2">MOSC N-terminal beta barrel domain-containing protein</fullName>
    </submittedName>
</protein>